<dbReference type="EMBL" id="MGEK01000006">
    <property type="protein sequence ID" value="OGL82859.1"/>
    <property type="molecule type" value="Genomic_DNA"/>
</dbReference>
<evidence type="ECO:0000313" key="2">
    <source>
        <dbReference type="EMBL" id="OGL82859.1"/>
    </source>
</evidence>
<keyword evidence="1" id="KW-0472">Membrane</keyword>
<organism evidence="2 3">
    <name type="scientific">Candidatus Uhrbacteria bacterium RIFCSPLOWO2_01_FULL_47_25</name>
    <dbReference type="NCBI Taxonomy" id="1802402"/>
    <lineage>
        <taxon>Bacteria</taxon>
        <taxon>Candidatus Uhriibacteriota</taxon>
    </lineage>
</organism>
<protein>
    <submittedName>
        <fullName evidence="2">Uncharacterized protein</fullName>
    </submittedName>
</protein>
<evidence type="ECO:0000256" key="1">
    <source>
        <dbReference type="SAM" id="Phobius"/>
    </source>
</evidence>
<keyword evidence="1" id="KW-1133">Transmembrane helix</keyword>
<name>A0A1F7UX65_9BACT</name>
<keyword evidence="1" id="KW-0812">Transmembrane</keyword>
<sequence length="173" mass="19335">MADECRSLKDVLGRMTEAFVMRQSAVFMNEPERFSEELVVKICLACPSLKTFVQMIMIFLGVRAGLGCHIVLGYIFYMADEDEECAKWLDERLPFMHERFMETVMQVFLADPSKFIEAGGMLATESVLLARIMVAIDGVFGAEAERGAWATLGLFLYLEETPSSGGEPGELPQ</sequence>
<dbReference type="Proteomes" id="UP000176846">
    <property type="component" value="Unassembled WGS sequence"/>
</dbReference>
<comment type="caution">
    <text evidence="2">The sequence shown here is derived from an EMBL/GenBank/DDBJ whole genome shotgun (WGS) entry which is preliminary data.</text>
</comment>
<accession>A0A1F7UX65</accession>
<reference evidence="2 3" key="1">
    <citation type="journal article" date="2016" name="Nat. Commun.">
        <title>Thousands of microbial genomes shed light on interconnected biogeochemical processes in an aquifer system.</title>
        <authorList>
            <person name="Anantharaman K."/>
            <person name="Brown C.T."/>
            <person name="Hug L.A."/>
            <person name="Sharon I."/>
            <person name="Castelle C.J."/>
            <person name="Probst A.J."/>
            <person name="Thomas B.C."/>
            <person name="Singh A."/>
            <person name="Wilkins M.J."/>
            <person name="Karaoz U."/>
            <person name="Brodie E.L."/>
            <person name="Williams K.H."/>
            <person name="Hubbard S.S."/>
            <person name="Banfield J.F."/>
        </authorList>
    </citation>
    <scope>NUCLEOTIDE SEQUENCE [LARGE SCALE GENOMIC DNA]</scope>
</reference>
<proteinExistence type="predicted"/>
<evidence type="ECO:0000313" key="3">
    <source>
        <dbReference type="Proteomes" id="UP000176846"/>
    </source>
</evidence>
<dbReference type="AlphaFoldDB" id="A0A1F7UX65"/>
<feature type="transmembrane region" description="Helical" evidence="1">
    <location>
        <begin position="56"/>
        <end position="77"/>
    </location>
</feature>
<gene>
    <name evidence="2" type="ORF">A2936_04310</name>
</gene>